<dbReference type="InParanoid" id="A0A6P7FI80"/>
<accession>A0A6P7FI80</accession>
<sequence>MKIKMKRIEKTAKEERTDISALRNPEIRENIKERINERLNTVQIEGEYSEENINKNWEKIKADLIEPSRKYLRKPKETKKDWMTDEILNLMNKRRAYKDKNKSLYQQTQNEIRRQIRIAKENWLKEK</sequence>
<organism evidence="1">
    <name type="scientific">Diabrotica virgifera virgifera</name>
    <name type="common">western corn rootworm</name>
    <dbReference type="NCBI Taxonomy" id="50390"/>
    <lineage>
        <taxon>Eukaryota</taxon>
        <taxon>Metazoa</taxon>
        <taxon>Ecdysozoa</taxon>
        <taxon>Arthropoda</taxon>
        <taxon>Hexapoda</taxon>
        <taxon>Insecta</taxon>
        <taxon>Pterygota</taxon>
        <taxon>Neoptera</taxon>
        <taxon>Endopterygota</taxon>
        <taxon>Coleoptera</taxon>
        <taxon>Polyphaga</taxon>
        <taxon>Cucujiformia</taxon>
        <taxon>Chrysomeloidea</taxon>
        <taxon>Chrysomelidae</taxon>
        <taxon>Galerucinae</taxon>
        <taxon>Diabroticina</taxon>
        <taxon>Diabroticites</taxon>
        <taxon>Diabrotica</taxon>
    </lineage>
</organism>
<dbReference type="AlphaFoldDB" id="A0A6P7FI80"/>
<reference evidence="1" key="1">
    <citation type="submission" date="2025-08" db="UniProtKB">
        <authorList>
            <consortium name="RefSeq"/>
        </authorList>
    </citation>
    <scope>IDENTIFICATION</scope>
    <source>
        <tissue evidence="1">Whole insect</tissue>
    </source>
</reference>
<protein>
    <submittedName>
        <fullName evidence="1">Uncharacterized protein LOC114328297</fullName>
    </submittedName>
</protein>
<proteinExistence type="predicted"/>
<dbReference type="RefSeq" id="XP_028132920.1">
    <property type="nucleotide sequence ID" value="XM_028277119.1"/>
</dbReference>
<name>A0A6P7FI80_DIAVI</name>
<gene>
    <name evidence="1" type="primary">LOC114328297</name>
</gene>
<evidence type="ECO:0000313" key="1">
    <source>
        <dbReference type="RefSeq" id="XP_028132920.1"/>
    </source>
</evidence>